<dbReference type="Proteomes" id="UP000059074">
    <property type="component" value="Unassembled WGS sequence"/>
</dbReference>
<gene>
    <name evidence="2" type="ORF">APY04_0514</name>
</gene>
<accession>A0A120CXN8</accession>
<comment type="caution">
    <text evidence="2">The sequence shown here is derived from an EMBL/GenBank/DDBJ whole genome shotgun (WGS) entry which is preliminary data.</text>
</comment>
<reference evidence="2 3" key="1">
    <citation type="submission" date="2015-10" db="EMBL/GenBank/DDBJ databases">
        <title>Transcriptomic analysis of a linuron degrading triple-species bacterial consortium.</title>
        <authorList>
            <person name="Albers P."/>
        </authorList>
    </citation>
    <scope>NUCLEOTIDE SEQUENCE [LARGE SCALE GENOMIC DNA]</scope>
    <source>
        <strain evidence="2 3">WDL6</strain>
    </source>
</reference>
<evidence type="ECO:0000313" key="3">
    <source>
        <dbReference type="Proteomes" id="UP000059074"/>
    </source>
</evidence>
<evidence type="ECO:0000256" key="1">
    <source>
        <dbReference type="SAM" id="Phobius"/>
    </source>
</evidence>
<organism evidence="2 3">
    <name type="scientific">Hyphomicrobium sulfonivorans</name>
    <dbReference type="NCBI Taxonomy" id="121290"/>
    <lineage>
        <taxon>Bacteria</taxon>
        <taxon>Pseudomonadati</taxon>
        <taxon>Pseudomonadota</taxon>
        <taxon>Alphaproteobacteria</taxon>
        <taxon>Hyphomicrobiales</taxon>
        <taxon>Hyphomicrobiaceae</taxon>
        <taxon>Hyphomicrobium</taxon>
    </lineage>
</organism>
<name>A0A120CXN8_HYPSL</name>
<dbReference type="EMBL" id="LMTR01000026">
    <property type="protein sequence ID" value="KWT71263.1"/>
    <property type="molecule type" value="Genomic_DNA"/>
</dbReference>
<keyword evidence="3" id="KW-1185">Reference proteome</keyword>
<sequence length="44" mass="5008">MALNCRRHLYRIAILITLALRWHCTVSLLTAAFVSRVGNIRNVA</sequence>
<proteinExistence type="predicted"/>
<keyword evidence="1" id="KW-0472">Membrane</keyword>
<protein>
    <submittedName>
        <fullName evidence="2">Uncharacterized protein</fullName>
    </submittedName>
</protein>
<keyword evidence="1" id="KW-1133">Transmembrane helix</keyword>
<evidence type="ECO:0000313" key="2">
    <source>
        <dbReference type="EMBL" id="KWT71263.1"/>
    </source>
</evidence>
<dbReference type="AlphaFoldDB" id="A0A120CXN8"/>
<keyword evidence="1" id="KW-0812">Transmembrane</keyword>
<feature type="transmembrane region" description="Helical" evidence="1">
    <location>
        <begin position="12"/>
        <end position="34"/>
    </location>
</feature>